<dbReference type="EMBL" id="CM020618">
    <property type="protein sequence ID" value="KAK1857465.1"/>
    <property type="molecule type" value="Genomic_DNA"/>
</dbReference>
<comment type="caution">
    <text evidence="1">The sequence shown here is derived from an EMBL/GenBank/DDBJ whole genome shotgun (WGS) entry which is preliminary data.</text>
</comment>
<protein>
    <submittedName>
        <fullName evidence="1">Uncharacterized protein</fullName>
    </submittedName>
</protein>
<name>A0ACC3BI78_PYRYE</name>
<evidence type="ECO:0000313" key="1">
    <source>
        <dbReference type="EMBL" id="KAK1857465.1"/>
    </source>
</evidence>
<sequence length="114" mass="11056">MPRLMQPPRRPPAHGRTFGPLIVGIIWPSFSSDAFTGAEVAGTAASDATAPHVVTGMAPASLGGPAGATALGSAAAVPSELPAVTAAAARCAVQRRAAAARALPSALATASGCT</sequence>
<evidence type="ECO:0000313" key="2">
    <source>
        <dbReference type="Proteomes" id="UP000798662"/>
    </source>
</evidence>
<organism evidence="1 2">
    <name type="scientific">Pyropia yezoensis</name>
    <name type="common">Susabi-nori</name>
    <name type="synonym">Porphyra yezoensis</name>
    <dbReference type="NCBI Taxonomy" id="2788"/>
    <lineage>
        <taxon>Eukaryota</taxon>
        <taxon>Rhodophyta</taxon>
        <taxon>Bangiophyceae</taxon>
        <taxon>Bangiales</taxon>
        <taxon>Bangiaceae</taxon>
        <taxon>Pyropia</taxon>
    </lineage>
</organism>
<keyword evidence="2" id="KW-1185">Reference proteome</keyword>
<dbReference type="Proteomes" id="UP000798662">
    <property type="component" value="Chromosome 1"/>
</dbReference>
<gene>
    <name evidence="1" type="ORF">I4F81_000082</name>
</gene>
<accession>A0ACC3BI78</accession>
<reference evidence="1" key="1">
    <citation type="submission" date="2019-11" db="EMBL/GenBank/DDBJ databases">
        <title>Nori genome reveals adaptations in red seaweeds to the harsh intertidal environment.</title>
        <authorList>
            <person name="Wang D."/>
            <person name="Mao Y."/>
        </authorList>
    </citation>
    <scope>NUCLEOTIDE SEQUENCE</scope>
    <source>
        <tissue evidence="1">Gametophyte</tissue>
    </source>
</reference>
<proteinExistence type="predicted"/>